<gene>
    <name evidence="2" type="primary">1</name>
    <name evidence="2" type="ORF">SEA_SAGUARO_1</name>
</gene>
<accession>A0A386KCK5</accession>
<evidence type="ECO:0000313" key="3">
    <source>
        <dbReference type="Proteomes" id="UP000269292"/>
    </source>
</evidence>
<evidence type="ECO:0000256" key="1">
    <source>
        <dbReference type="SAM" id="MobiDB-lite"/>
    </source>
</evidence>
<dbReference type="SUPFAM" id="SSF110849">
    <property type="entry name" value="ParB/Sulfiredoxin"/>
    <property type="match status" value="1"/>
</dbReference>
<evidence type="ECO:0000313" key="2">
    <source>
        <dbReference type="EMBL" id="AYD81996.1"/>
    </source>
</evidence>
<dbReference type="InterPro" id="IPR036086">
    <property type="entry name" value="ParB/Sulfiredoxin_sf"/>
</dbReference>
<keyword evidence="3" id="KW-1185">Reference proteome</keyword>
<dbReference type="RefSeq" id="YP_009949664.1">
    <property type="nucleotide sequence ID" value="NC_051583.1"/>
</dbReference>
<dbReference type="KEGG" id="vg:60321164"/>
<reference evidence="2 3" key="1">
    <citation type="submission" date="2018-08" db="EMBL/GenBank/DDBJ databases">
        <authorList>
            <person name="Washington J.M."/>
            <person name="Garlena R.A."/>
            <person name="Russell D.A."/>
            <person name="Pope W.H."/>
            <person name="Jacobs-Sera D."/>
            <person name="Hatfull G.F."/>
        </authorList>
    </citation>
    <scope>NUCLEOTIDE SEQUENCE [LARGE SCALE GENOMIC DNA]</scope>
</reference>
<dbReference type="EMBL" id="MH744423">
    <property type="protein sequence ID" value="AYD81996.1"/>
    <property type="molecule type" value="Genomic_DNA"/>
</dbReference>
<organism evidence="2 3">
    <name type="scientific">Mycobacterium phage Saguaro</name>
    <dbReference type="NCBI Taxonomy" id="2315616"/>
    <lineage>
        <taxon>Viruses</taxon>
        <taxon>Duplodnaviria</taxon>
        <taxon>Heunggongvirae</taxon>
        <taxon>Uroviricota</taxon>
        <taxon>Caudoviricetes</taxon>
        <taxon>Bclasvirinae</taxon>
        <taxon>Saguarovirus</taxon>
        <taxon>Saguarovirus saguaro</taxon>
    </lineage>
</organism>
<dbReference type="GeneID" id="60321164"/>
<proteinExistence type="predicted"/>
<name>A0A386KCK5_9CAUD</name>
<sequence length="244" mass="26599">MPSYPTCEGMSPGRAASTACADTLPDMASSPFTAAPGKTTAVAPSQLSLFHRNPRKGDVSAIMASLRRHNQYKPITANIGTHTGRAHEVLAGNHTLLAFRELAEAEPDDPRWRKIVVFWVDVDEDMAERIVVADNQTSQLGGFDTEQLVALIEKFGEDTEGLGFTDTDIKSLMELHEGPPDLDDLAEEHGDPQPNDAFDGIKLKVDPVVAQRWNDWRASFDSDTAALAELLDQMEADDPEASAQ</sequence>
<feature type="region of interest" description="Disordered" evidence="1">
    <location>
        <begin position="177"/>
        <end position="199"/>
    </location>
</feature>
<protein>
    <submittedName>
        <fullName evidence="2">ParB-like nuclease domain protein</fullName>
    </submittedName>
</protein>
<dbReference type="Proteomes" id="UP000269292">
    <property type="component" value="Segment"/>
</dbReference>